<dbReference type="GO" id="GO:1904680">
    <property type="term" value="F:peptide transmembrane transporter activity"/>
    <property type="evidence" value="ECO:0007669"/>
    <property type="project" value="TreeGrafter"/>
</dbReference>
<sequence>MQKRLIVILTVFLFITMTSMAGAQEVKNPGTFVEVNMGTIDSLDPHFQYDSASAEIIDNVYENLIKFDQGDITTFLPHLATEVPTVENGLIRDNNTTYEFPIRNDVVFHNGNKLTPEDVKYSFLRALIQDRDGGPVWMIYEPLFQKSSLSDVIFEVLEEEKNAKDLTAEESAEVYAYLEKAIEINGNSVIFHLPQPFPPFLSIIAQGNGLGAIVDKEWTIEQGDWDGQPETIAEYTNPTKEEDPLFGAMNGTGPYKFVEWVNGEEIVLDRHENYWREPASIKKVIIKMIDEWSTRKLMLQRGDADIVYVDKQYMSQIENMNGVEVITGLPNIYMGAGLMNYNIVTEGNPDVHSGKLDGNGVPSNFFSDIDVRKGFLYSMNYEAFVNDVLEGDGQQGRGPIPEPLLGYDEDSPTYELNLDKAEEHFKQAFNGELWEKGFEITILYNSGNDVRKSAADMLKYYVERINPKFNINVRGIQWASYLDKLIAQKFTLGFIAWGADYADPHNFVVPFVSSTGTYGGFKGEDYAEFAKENIDPLIEEAISLTDPEAREEIYREIQQISYENATDFYLYQPTAQVVMRDWVEGWYYDPIRDPGQYFYSLDK</sequence>
<feature type="signal peptide" evidence="1">
    <location>
        <begin position="1"/>
        <end position="23"/>
    </location>
</feature>
<feature type="chain" id="PRO_5015064328" evidence="1">
    <location>
        <begin position="24"/>
        <end position="603"/>
    </location>
</feature>
<reference evidence="4 6" key="1">
    <citation type="submission" date="2016-10" db="EMBL/GenBank/DDBJ databases">
        <authorList>
            <person name="de Groot N.N."/>
        </authorList>
    </citation>
    <scope>NUCLEOTIDE SEQUENCE [LARGE SCALE GENOMIC DNA]</scope>
    <source>
        <strain evidence="4 6">WG7</strain>
    </source>
</reference>
<dbReference type="EMBL" id="SOEF01000016">
    <property type="protein sequence ID" value="TDX43598.1"/>
    <property type="molecule type" value="Genomic_DNA"/>
</dbReference>
<dbReference type="Proteomes" id="UP000295472">
    <property type="component" value="Unassembled WGS sequence"/>
</dbReference>
<dbReference type="Gene3D" id="3.10.105.10">
    <property type="entry name" value="Dipeptide-binding Protein, Domain 3"/>
    <property type="match status" value="1"/>
</dbReference>
<accession>A0A1G6QDE9</accession>
<dbReference type="EMBL" id="FMYT01000017">
    <property type="protein sequence ID" value="SDC89944.1"/>
    <property type="molecule type" value="Genomic_DNA"/>
</dbReference>
<evidence type="ECO:0000259" key="2">
    <source>
        <dbReference type="Pfam" id="PF00496"/>
    </source>
</evidence>
<evidence type="ECO:0000313" key="4">
    <source>
        <dbReference type="EMBL" id="SDI58724.1"/>
    </source>
</evidence>
<dbReference type="PIRSF" id="PIRSF002741">
    <property type="entry name" value="MppA"/>
    <property type="match status" value="1"/>
</dbReference>
<gene>
    <name evidence="5" type="ORF">C7954_11644</name>
    <name evidence="3" type="ORF">SAMN04488597_11742</name>
    <name evidence="4" type="ORF">SAMN04515654_10939</name>
</gene>
<dbReference type="CDD" id="cd08512">
    <property type="entry name" value="PBP2_NikA_DppA_OppA_like_7"/>
    <property type="match status" value="1"/>
</dbReference>
<dbReference type="GeneID" id="57012829"/>
<keyword evidence="1" id="KW-0732">Signal</keyword>
<dbReference type="OrthoDB" id="9796817at2"/>
<reference evidence="3 8" key="2">
    <citation type="submission" date="2016-10" db="EMBL/GenBank/DDBJ databases">
        <authorList>
            <person name="Varghese N."/>
            <person name="Submissions S."/>
        </authorList>
    </citation>
    <scope>NUCLEOTIDE SEQUENCE [LARGE SCALE GENOMIC DNA]</scope>
    <source>
        <strain evidence="3 8">WG10</strain>
    </source>
</reference>
<dbReference type="InterPro" id="IPR000914">
    <property type="entry name" value="SBP_5_dom"/>
</dbReference>
<dbReference type="GO" id="GO:0042597">
    <property type="term" value="C:periplasmic space"/>
    <property type="evidence" value="ECO:0007669"/>
    <property type="project" value="UniProtKB-ARBA"/>
</dbReference>
<evidence type="ECO:0000313" key="8">
    <source>
        <dbReference type="Proteomes" id="UP000324896"/>
    </source>
</evidence>
<evidence type="ECO:0000256" key="1">
    <source>
        <dbReference type="SAM" id="SignalP"/>
    </source>
</evidence>
<dbReference type="PANTHER" id="PTHR30290">
    <property type="entry name" value="PERIPLASMIC BINDING COMPONENT OF ABC TRANSPORTER"/>
    <property type="match status" value="1"/>
</dbReference>
<dbReference type="Proteomes" id="UP000324896">
    <property type="component" value="Unassembled WGS sequence"/>
</dbReference>
<dbReference type="Proteomes" id="UP000198945">
    <property type="component" value="Unassembled WGS sequence"/>
</dbReference>
<evidence type="ECO:0000313" key="5">
    <source>
        <dbReference type="EMBL" id="TDX43598.1"/>
    </source>
</evidence>
<dbReference type="GO" id="GO:0015833">
    <property type="term" value="P:peptide transport"/>
    <property type="evidence" value="ECO:0007669"/>
    <property type="project" value="TreeGrafter"/>
</dbReference>
<proteinExistence type="predicted"/>
<reference evidence="5 7" key="3">
    <citation type="submission" date="2019-03" db="EMBL/GenBank/DDBJ databases">
        <title>Subsurface microbial communities from deep shales in Ohio and West Virginia, USA.</title>
        <authorList>
            <person name="Wrighton K."/>
        </authorList>
    </citation>
    <scope>NUCLEOTIDE SEQUENCE [LARGE SCALE GENOMIC DNA]</scope>
    <source>
        <strain evidence="5 7">DSMZ 11287</strain>
    </source>
</reference>
<evidence type="ECO:0000313" key="6">
    <source>
        <dbReference type="Proteomes" id="UP000198945"/>
    </source>
</evidence>
<dbReference type="AlphaFoldDB" id="A0A1G6QDE9"/>
<dbReference type="Pfam" id="PF00496">
    <property type="entry name" value="SBP_bac_5"/>
    <property type="match status" value="1"/>
</dbReference>
<dbReference type="RefSeq" id="WP_073157874.1">
    <property type="nucleotide sequence ID" value="NZ_FMYT01000017.1"/>
</dbReference>
<organism evidence="3 8">
    <name type="scientific">Halanaerobium congolense</name>
    <dbReference type="NCBI Taxonomy" id="54121"/>
    <lineage>
        <taxon>Bacteria</taxon>
        <taxon>Bacillati</taxon>
        <taxon>Bacillota</taxon>
        <taxon>Clostridia</taxon>
        <taxon>Halanaerobiales</taxon>
        <taxon>Halanaerobiaceae</taxon>
        <taxon>Halanaerobium</taxon>
    </lineage>
</organism>
<dbReference type="InterPro" id="IPR039424">
    <property type="entry name" value="SBP_5"/>
</dbReference>
<dbReference type="GO" id="GO:0043190">
    <property type="term" value="C:ATP-binding cassette (ABC) transporter complex"/>
    <property type="evidence" value="ECO:0007669"/>
    <property type="project" value="InterPro"/>
</dbReference>
<protein>
    <submittedName>
        <fullName evidence="3">Peptide/nickel transport system substrate-binding protein</fullName>
    </submittedName>
</protein>
<evidence type="ECO:0000313" key="3">
    <source>
        <dbReference type="EMBL" id="SDC89944.1"/>
    </source>
</evidence>
<name>A0A1G6QDE9_9FIRM</name>
<dbReference type="STRING" id="54121.SAMN04515653_11239"/>
<dbReference type="PANTHER" id="PTHR30290:SF34">
    <property type="entry name" value="ABC TRANSPORTER, PERIPLASMIC OLIGO-PEPTIDE BINDING PROTEIN, PUTATIVE-RELATED"/>
    <property type="match status" value="1"/>
</dbReference>
<dbReference type="InterPro" id="IPR030678">
    <property type="entry name" value="Peptide/Ni-bd"/>
</dbReference>
<dbReference type="Gene3D" id="3.40.190.10">
    <property type="entry name" value="Periplasmic binding protein-like II"/>
    <property type="match status" value="1"/>
</dbReference>
<dbReference type="EMBL" id="FNEH01000009">
    <property type="protein sequence ID" value="SDI58724.1"/>
    <property type="molecule type" value="Genomic_DNA"/>
</dbReference>
<dbReference type="SUPFAM" id="SSF53850">
    <property type="entry name" value="Periplasmic binding protein-like II"/>
    <property type="match status" value="1"/>
</dbReference>
<evidence type="ECO:0000313" key="7">
    <source>
        <dbReference type="Proteomes" id="UP000295472"/>
    </source>
</evidence>
<feature type="domain" description="Solute-binding protein family 5" evidence="2">
    <location>
        <begin position="77"/>
        <end position="518"/>
    </location>
</feature>